<protein>
    <recommendedName>
        <fullName evidence="2">Transamidase GatB domain protein</fullName>
    </recommendedName>
</protein>
<dbReference type="Gene3D" id="1.10.1510.10">
    <property type="entry name" value="Uncharacterised protein YqeY/AIM41 PF09424, N-terminal domain"/>
    <property type="match status" value="1"/>
</dbReference>
<sequence length="148" mass="16849">MSLKEKLLSDLKGAMKAKDSNRLNIIRRLKSEIKNQEIDLKKELDNDGIISIISTQIKKGNEAIELFNKGKRADLSEKEQIEVDILKNYLPEQVSEEDLRLRVQEVIKELGAESMSDLGRIMKILVPEFKGRADNKLVKNLVGEFLGN</sequence>
<accession>A0A3B1D6Z0</accession>
<evidence type="ECO:0000313" key="1">
    <source>
        <dbReference type="EMBL" id="VAX27515.1"/>
    </source>
</evidence>
<dbReference type="EMBL" id="UOGG01000033">
    <property type="protein sequence ID" value="VAX27515.1"/>
    <property type="molecule type" value="Genomic_DNA"/>
</dbReference>
<gene>
    <name evidence="1" type="ORF">MNBD_NITROSPINAE05-1114</name>
</gene>
<proteinExistence type="predicted"/>
<dbReference type="Gene3D" id="1.10.10.410">
    <property type="match status" value="1"/>
</dbReference>
<dbReference type="InterPro" id="IPR019004">
    <property type="entry name" value="YqeY/Aim41"/>
</dbReference>
<dbReference type="GO" id="GO:0016884">
    <property type="term" value="F:carbon-nitrogen ligase activity, with glutamine as amido-N-donor"/>
    <property type="evidence" value="ECO:0007669"/>
    <property type="project" value="InterPro"/>
</dbReference>
<dbReference type="InterPro" id="IPR042184">
    <property type="entry name" value="YqeY/Aim41_N"/>
</dbReference>
<dbReference type="Pfam" id="PF09424">
    <property type="entry name" value="YqeY"/>
    <property type="match status" value="1"/>
</dbReference>
<dbReference type="InterPro" id="IPR003789">
    <property type="entry name" value="Asn/Gln_tRNA_amidoTrase-B-like"/>
</dbReference>
<dbReference type="SUPFAM" id="SSF89095">
    <property type="entry name" value="GatB/YqeY motif"/>
    <property type="match status" value="1"/>
</dbReference>
<dbReference type="PANTHER" id="PTHR28055">
    <property type="entry name" value="ALTERED INHERITANCE OF MITOCHONDRIA PROTEIN 41, MITOCHONDRIAL"/>
    <property type="match status" value="1"/>
</dbReference>
<organism evidence="1">
    <name type="scientific">hydrothermal vent metagenome</name>
    <dbReference type="NCBI Taxonomy" id="652676"/>
    <lineage>
        <taxon>unclassified sequences</taxon>
        <taxon>metagenomes</taxon>
        <taxon>ecological metagenomes</taxon>
    </lineage>
</organism>
<name>A0A3B1D6Z0_9ZZZZ</name>
<evidence type="ECO:0008006" key="2">
    <source>
        <dbReference type="Google" id="ProtNLM"/>
    </source>
</evidence>
<dbReference type="InterPro" id="IPR023168">
    <property type="entry name" value="GatB_Yqey_C_2"/>
</dbReference>
<dbReference type="PANTHER" id="PTHR28055:SF1">
    <property type="entry name" value="ALTERED INHERITANCE OF MITOCHONDRIA PROTEIN 41, MITOCHONDRIAL"/>
    <property type="match status" value="1"/>
</dbReference>
<dbReference type="AlphaFoldDB" id="A0A3B1D6Z0"/>
<reference evidence="1" key="1">
    <citation type="submission" date="2018-06" db="EMBL/GenBank/DDBJ databases">
        <authorList>
            <person name="Zhirakovskaya E."/>
        </authorList>
    </citation>
    <scope>NUCLEOTIDE SEQUENCE</scope>
</reference>